<gene>
    <name evidence="5" type="ORF">D7M11_23220</name>
</gene>
<dbReference type="Proteomes" id="UP000282311">
    <property type="component" value="Unassembled WGS sequence"/>
</dbReference>
<dbReference type="InterPro" id="IPR036271">
    <property type="entry name" value="Tet_transcr_reg_TetR-rel_C_sf"/>
</dbReference>
<keyword evidence="1" id="KW-0805">Transcription regulation</keyword>
<sequence length="216" mass="23373">MSPRIGLDQITVLQAAAEIADTLGTESLSLATLAKKLNIRTPSLYNHIDGLPGLRNKLAAHGLHLLHEQLLRAAAGRSGDDAIRACGEAYLAFARMHPGLYELTLSAPDPGAPEVFQNGQKLVDLLIRIMEGYRMTEEAALHAIRGLRSVLHGFASLEQKGGFGLPLDLDVSFRLLVDAFLTGLHTVNADIGERRNRKERSEGEEGEKPDKGGHGE</sequence>
<protein>
    <submittedName>
        <fullName evidence="5">TetR/AcrR family transcriptional regulator</fullName>
    </submittedName>
</protein>
<dbReference type="Gene3D" id="1.10.10.60">
    <property type="entry name" value="Homeodomain-like"/>
    <property type="match status" value="1"/>
</dbReference>
<comment type="caution">
    <text evidence="5">The sequence shown here is derived from an EMBL/GenBank/DDBJ whole genome shotgun (WGS) entry which is preliminary data.</text>
</comment>
<proteinExistence type="predicted"/>
<feature type="domain" description="HTH-type transcriptional regulator MT1864/Rv1816-like C-terminal" evidence="4">
    <location>
        <begin position="83"/>
        <end position="180"/>
    </location>
</feature>
<dbReference type="EMBL" id="RBAH01000019">
    <property type="protein sequence ID" value="RKN78221.1"/>
    <property type="molecule type" value="Genomic_DNA"/>
</dbReference>
<evidence type="ECO:0000256" key="2">
    <source>
        <dbReference type="ARBA" id="ARBA00023163"/>
    </source>
</evidence>
<dbReference type="InterPro" id="IPR009057">
    <property type="entry name" value="Homeodomain-like_sf"/>
</dbReference>
<feature type="region of interest" description="Disordered" evidence="3">
    <location>
        <begin position="194"/>
        <end position="216"/>
    </location>
</feature>
<evidence type="ECO:0000259" key="4">
    <source>
        <dbReference type="Pfam" id="PF13305"/>
    </source>
</evidence>
<dbReference type="AlphaFoldDB" id="A0A3B0C0A5"/>
<keyword evidence="2" id="KW-0804">Transcription</keyword>
<name>A0A3B0C0A5_9BACL</name>
<accession>A0A3B0C0A5</accession>
<dbReference type="OrthoDB" id="71867at2"/>
<evidence type="ECO:0000313" key="6">
    <source>
        <dbReference type="Proteomes" id="UP000282311"/>
    </source>
</evidence>
<reference evidence="5 6" key="1">
    <citation type="journal article" date="2007" name="Int. J. Syst. Evol. Microbiol.">
        <title>Paenibacillus ginsengarvi sp. nov., isolated from soil from ginseng cultivation.</title>
        <authorList>
            <person name="Yoon M.H."/>
            <person name="Ten L.N."/>
            <person name="Im W.T."/>
        </authorList>
    </citation>
    <scope>NUCLEOTIDE SEQUENCE [LARGE SCALE GENOMIC DNA]</scope>
    <source>
        <strain evidence="5 6">KCTC 13059</strain>
    </source>
</reference>
<dbReference type="InterPro" id="IPR025996">
    <property type="entry name" value="MT1864/Rv1816-like_C"/>
</dbReference>
<evidence type="ECO:0000256" key="1">
    <source>
        <dbReference type="ARBA" id="ARBA00023015"/>
    </source>
</evidence>
<organism evidence="5 6">
    <name type="scientific">Paenibacillus ginsengarvi</name>
    <dbReference type="NCBI Taxonomy" id="400777"/>
    <lineage>
        <taxon>Bacteria</taxon>
        <taxon>Bacillati</taxon>
        <taxon>Bacillota</taxon>
        <taxon>Bacilli</taxon>
        <taxon>Bacillales</taxon>
        <taxon>Paenibacillaceae</taxon>
        <taxon>Paenibacillus</taxon>
    </lineage>
</organism>
<evidence type="ECO:0000313" key="5">
    <source>
        <dbReference type="EMBL" id="RKN78221.1"/>
    </source>
</evidence>
<dbReference type="Pfam" id="PF13305">
    <property type="entry name" value="TetR_C_33"/>
    <property type="match status" value="1"/>
</dbReference>
<evidence type="ECO:0000256" key="3">
    <source>
        <dbReference type="SAM" id="MobiDB-lite"/>
    </source>
</evidence>
<dbReference type="Gene3D" id="1.10.357.10">
    <property type="entry name" value="Tetracycline Repressor, domain 2"/>
    <property type="match status" value="1"/>
</dbReference>
<dbReference type="SUPFAM" id="SSF48498">
    <property type="entry name" value="Tetracyclin repressor-like, C-terminal domain"/>
    <property type="match status" value="1"/>
</dbReference>
<keyword evidence="6" id="KW-1185">Reference proteome</keyword>
<dbReference type="SUPFAM" id="SSF46689">
    <property type="entry name" value="Homeodomain-like"/>
    <property type="match status" value="1"/>
</dbReference>
<dbReference type="RefSeq" id="WP_120749657.1">
    <property type="nucleotide sequence ID" value="NZ_RBAH01000019.1"/>
</dbReference>